<dbReference type="RefSeq" id="WP_106523498.1">
    <property type="nucleotide sequence ID" value="NZ_PYGD01000005.1"/>
</dbReference>
<evidence type="ECO:0000313" key="1">
    <source>
        <dbReference type="EMBL" id="PSK91603.1"/>
    </source>
</evidence>
<protein>
    <submittedName>
        <fullName evidence="1">Uncharacterized protein</fullName>
    </submittedName>
</protein>
<dbReference type="AlphaFoldDB" id="A0A2P8D314"/>
<dbReference type="OrthoDB" id="9769023at2"/>
<proteinExistence type="predicted"/>
<sequence>MNALFKLLFLLGLLPLPGVPAAKITLKLALEKRRDQYHEVFQPGDAVEIHQNGQTVFYLDPYILTDGMELVLKDTTRMEAFYANMGHRVFLGTIIPSDSINAPVIINMPVRYTFEGQKIICPKCGKSDQTDIAAPQAYWFEVTEAGGEIVTYISEDTTLAPHVEKHKIWMGNYICKRDKIAF</sequence>
<accession>A0A2P8D314</accession>
<organism evidence="1 2">
    <name type="scientific">Taibaiella chishuiensis</name>
    <dbReference type="NCBI Taxonomy" id="1434707"/>
    <lineage>
        <taxon>Bacteria</taxon>
        <taxon>Pseudomonadati</taxon>
        <taxon>Bacteroidota</taxon>
        <taxon>Chitinophagia</taxon>
        <taxon>Chitinophagales</taxon>
        <taxon>Chitinophagaceae</taxon>
        <taxon>Taibaiella</taxon>
    </lineage>
</organism>
<comment type="caution">
    <text evidence="1">The sequence shown here is derived from an EMBL/GenBank/DDBJ whole genome shotgun (WGS) entry which is preliminary data.</text>
</comment>
<dbReference type="EMBL" id="PYGD01000005">
    <property type="protein sequence ID" value="PSK91603.1"/>
    <property type="molecule type" value="Genomic_DNA"/>
</dbReference>
<reference evidence="1 2" key="1">
    <citation type="submission" date="2018-03" db="EMBL/GenBank/DDBJ databases">
        <title>Genomic Encyclopedia of Type Strains, Phase III (KMG-III): the genomes of soil and plant-associated and newly described type strains.</title>
        <authorList>
            <person name="Whitman W."/>
        </authorList>
    </citation>
    <scope>NUCLEOTIDE SEQUENCE [LARGE SCALE GENOMIC DNA]</scope>
    <source>
        <strain evidence="1 2">CGMCC 1.12700</strain>
    </source>
</reference>
<keyword evidence="2" id="KW-1185">Reference proteome</keyword>
<evidence type="ECO:0000313" key="2">
    <source>
        <dbReference type="Proteomes" id="UP000240572"/>
    </source>
</evidence>
<gene>
    <name evidence="1" type="ORF">B0I18_105188</name>
</gene>
<dbReference type="Proteomes" id="UP000240572">
    <property type="component" value="Unassembled WGS sequence"/>
</dbReference>
<name>A0A2P8D314_9BACT</name>